<keyword evidence="3" id="KW-1185">Reference proteome</keyword>
<gene>
    <name evidence="2" type="ORF">V5O48_013883</name>
</gene>
<dbReference type="Proteomes" id="UP001465976">
    <property type="component" value="Unassembled WGS sequence"/>
</dbReference>
<reference evidence="2 3" key="1">
    <citation type="submission" date="2024-02" db="EMBL/GenBank/DDBJ databases">
        <title>A draft genome for the cacao thread blight pathogen Marasmius crinis-equi.</title>
        <authorList>
            <person name="Cohen S.P."/>
            <person name="Baruah I.K."/>
            <person name="Amoako-Attah I."/>
            <person name="Bukari Y."/>
            <person name="Meinhardt L.W."/>
            <person name="Bailey B.A."/>
        </authorList>
    </citation>
    <scope>NUCLEOTIDE SEQUENCE [LARGE SCALE GENOMIC DNA]</scope>
    <source>
        <strain evidence="2 3">GH-76</strain>
    </source>
</reference>
<dbReference type="EMBL" id="JBAHYK010001412">
    <property type="protein sequence ID" value="KAL0568105.1"/>
    <property type="molecule type" value="Genomic_DNA"/>
</dbReference>
<accession>A0ABR3EYU6</accession>
<proteinExistence type="predicted"/>
<feature type="compositionally biased region" description="Low complexity" evidence="1">
    <location>
        <begin position="143"/>
        <end position="157"/>
    </location>
</feature>
<feature type="region of interest" description="Disordered" evidence="1">
    <location>
        <begin position="59"/>
        <end position="157"/>
    </location>
</feature>
<name>A0ABR3EYU6_9AGAR</name>
<sequence length="290" mass="32149">MAPQMRVHDPAKAGSWFQRCRTLRGPSCQVPLEVKSGIGHDHMRLPPFDKLYAVREELRETPRAPKPVAEDVEHPRTQFQPAHPGTPNYSKSSIRSTTKATSCTSSYRRSSVKVNSRASIHSRLPNEGYTSSSRSSRPRHSSPLHSSSPLLGPSTLTSSPASSVLDLTLEDDELLTSLPLLGPASLSPASSVIDLTLDDDDSHTELRTIKFWLEGKAPVIVQLNADNGWVTLAKHKMILAEYGVEKTPMEWWDKASARWTYFFWSERLCAPTTDVINIRAVGVAVPVEEL</sequence>
<evidence type="ECO:0000256" key="1">
    <source>
        <dbReference type="SAM" id="MobiDB-lite"/>
    </source>
</evidence>
<evidence type="ECO:0000313" key="3">
    <source>
        <dbReference type="Proteomes" id="UP001465976"/>
    </source>
</evidence>
<feature type="compositionally biased region" description="Basic and acidic residues" evidence="1">
    <location>
        <begin position="59"/>
        <end position="76"/>
    </location>
</feature>
<feature type="compositionally biased region" description="Polar residues" evidence="1">
    <location>
        <begin position="87"/>
        <end position="119"/>
    </location>
</feature>
<protein>
    <submittedName>
        <fullName evidence="2">Uncharacterized protein</fullName>
    </submittedName>
</protein>
<evidence type="ECO:0000313" key="2">
    <source>
        <dbReference type="EMBL" id="KAL0568105.1"/>
    </source>
</evidence>
<comment type="caution">
    <text evidence="2">The sequence shown here is derived from an EMBL/GenBank/DDBJ whole genome shotgun (WGS) entry which is preliminary data.</text>
</comment>
<organism evidence="2 3">
    <name type="scientific">Marasmius crinis-equi</name>
    <dbReference type="NCBI Taxonomy" id="585013"/>
    <lineage>
        <taxon>Eukaryota</taxon>
        <taxon>Fungi</taxon>
        <taxon>Dikarya</taxon>
        <taxon>Basidiomycota</taxon>
        <taxon>Agaricomycotina</taxon>
        <taxon>Agaricomycetes</taxon>
        <taxon>Agaricomycetidae</taxon>
        <taxon>Agaricales</taxon>
        <taxon>Marasmiineae</taxon>
        <taxon>Marasmiaceae</taxon>
        <taxon>Marasmius</taxon>
    </lineage>
</organism>